<feature type="transmembrane region" description="Helical" evidence="9">
    <location>
        <begin position="20"/>
        <end position="38"/>
    </location>
</feature>
<evidence type="ECO:0000256" key="6">
    <source>
        <dbReference type="ARBA" id="ARBA00023136"/>
    </source>
</evidence>
<comment type="subcellular location">
    <subcellularLocation>
        <location evidence="1">Cell membrane</location>
        <topology evidence="1">Single-pass membrane protein</topology>
    </subcellularLocation>
</comment>
<evidence type="ECO:0000256" key="3">
    <source>
        <dbReference type="ARBA" id="ARBA00022475"/>
    </source>
</evidence>
<dbReference type="GO" id="GO:0005886">
    <property type="term" value="C:plasma membrane"/>
    <property type="evidence" value="ECO:0007669"/>
    <property type="project" value="UniProtKB-SubCell"/>
</dbReference>
<evidence type="ECO:0000313" key="12">
    <source>
        <dbReference type="Proteomes" id="UP000189177"/>
    </source>
</evidence>
<evidence type="ECO:0000256" key="7">
    <source>
        <dbReference type="PROSITE-ProRule" id="PRU00473"/>
    </source>
</evidence>
<organism evidence="11 12">
    <name type="scientific">Thioalkalivibrio halophilus</name>
    <dbReference type="NCBI Taxonomy" id="252474"/>
    <lineage>
        <taxon>Bacteria</taxon>
        <taxon>Pseudomonadati</taxon>
        <taxon>Pseudomonadota</taxon>
        <taxon>Gammaproteobacteria</taxon>
        <taxon>Chromatiales</taxon>
        <taxon>Ectothiorhodospiraceae</taxon>
        <taxon>Thioalkalivibrio</taxon>
    </lineage>
</organism>
<feature type="domain" description="OmpA-like" evidence="10">
    <location>
        <begin position="124"/>
        <end position="244"/>
    </location>
</feature>
<comment type="caution">
    <text evidence="11">The sequence shown here is derived from an EMBL/GenBank/DDBJ whole genome shotgun (WGS) entry which is preliminary data.</text>
</comment>
<dbReference type="Gene3D" id="3.30.1330.60">
    <property type="entry name" value="OmpA-like domain"/>
    <property type="match status" value="1"/>
</dbReference>
<gene>
    <name evidence="11" type="ORF">B1A74_03240</name>
</gene>
<keyword evidence="12" id="KW-1185">Reference proteome</keyword>
<evidence type="ECO:0000256" key="8">
    <source>
        <dbReference type="SAM" id="MobiDB-lite"/>
    </source>
</evidence>
<feature type="region of interest" description="Disordered" evidence="8">
    <location>
        <begin position="232"/>
        <end position="275"/>
    </location>
</feature>
<accession>A0A1V3A0G9</accession>
<dbReference type="Pfam" id="PF00691">
    <property type="entry name" value="OmpA"/>
    <property type="match status" value="1"/>
</dbReference>
<dbReference type="InterPro" id="IPR006665">
    <property type="entry name" value="OmpA-like"/>
</dbReference>
<dbReference type="InterPro" id="IPR050330">
    <property type="entry name" value="Bact_OuterMem_StrucFunc"/>
</dbReference>
<dbReference type="Pfam" id="PF13677">
    <property type="entry name" value="MotB_plug"/>
    <property type="match status" value="1"/>
</dbReference>
<keyword evidence="11" id="KW-0969">Cilium</keyword>
<dbReference type="AlphaFoldDB" id="A0A1V3A0G9"/>
<evidence type="ECO:0000256" key="9">
    <source>
        <dbReference type="SAM" id="Phobius"/>
    </source>
</evidence>
<evidence type="ECO:0000256" key="2">
    <source>
        <dbReference type="ARBA" id="ARBA00008914"/>
    </source>
</evidence>
<keyword evidence="3" id="KW-1003">Cell membrane</keyword>
<keyword evidence="5 9" id="KW-1133">Transmembrane helix</keyword>
<proteinExistence type="inferred from homology"/>
<reference evidence="11 12" key="1">
    <citation type="submission" date="2017-02" db="EMBL/GenBank/DDBJ databases">
        <title>Genomic diversity within the haloalkaliphilic genus Thioalkalivibrio.</title>
        <authorList>
            <person name="Ahn A.-C."/>
            <person name="Meier-Kolthoff J."/>
            <person name="Overmars L."/>
            <person name="Richter M."/>
            <person name="Woyke T."/>
            <person name="Sorokin D.Y."/>
            <person name="Muyzer G."/>
        </authorList>
    </citation>
    <scope>NUCLEOTIDE SEQUENCE [LARGE SCALE GENOMIC DNA]</scope>
    <source>
        <strain evidence="11 12">HL17</strain>
    </source>
</reference>
<dbReference type="Proteomes" id="UP000189177">
    <property type="component" value="Unassembled WGS sequence"/>
</dbReference>
<keyword evidence="11" id="KW-0966">Cell projection</keyword>
<dbReference type="CDD" id="cd07185">
    <property type="entry name" value="OmpA_C-like"/>
    <property type="match status" value="1"/>
</dbReference>
<dbReference type="InterPro" id="IPR036737">
    <property type="entry name" value="OmpA-like_sf"/>
</dbReference>
<name>A0A1V3A0G9_9GAMM</name>
<comment type="similarity">
    <text evidence="2">Belongs to the MotB family.</text>
</comment>
<feature type="compositionally biased region" description="Basic and acidic residues" evidence="8">
    <location>
        <begin position="76"/>
        <end position="97"/>
    </location>
</feature>
<evidence type="ECO:0000313" key="11">
    <source>
        <dbReference type="EMBL" id="OOC10857.1"/>
    </source>
</evidence>
<keyword evidence="11" id="KW-0282">Flagellum</keyword>
<dbReference type="EMBL" id="MUZR01000008">
    <property type="protein sequence ID" value="OOC10857.1"/>
    <property type="molecule type" value="Genomic_DNA"/>
</dbReference>
<keyword evidence="6 7" id="KW-0472">Membrane</keyword>
<keyword evidence="4 9" id="KW-0812">Transmembrane</keyword>
<dbReference type="PANTHER" id="PTHR30329">
    <property type="entry name" value="STATOR ELEMENT OF FLAGELLAR MOTOR COMPLEX"/>
    <property type="match status" value="1"/>
</dbReference>
<dbReference type="SUPFAM" id="SSF103088">
    <property type="entry name" value="OmpA-like"/>
    <property type="match status" value="1"/>
</dbReference>
<dbReference type="PANTHER" id="PTHR30329:SF21">
    <property type="entry name" value="LIPOPROTEIN YIAD-RELATED"/>
    <property type="match status" value="1"/>
</dbReference>
<dbReference type="RefSeq" id="WP_077243745.1">
    <property type="nucleotide sequence ID" value="NZ_MUZR01000008.1"/>
</dbReference>
<sequence length="275" mass="30309">MAVRRSKKGEGGAPRWMTTFADLMAVLVVFFVMLYAFSTIDAEKYEQMADSLREVLGSTEVQEEVPAIPEPTVIDLEGRSPEPRTVEEPEPEPEYREQDEITEALREALQDELEQGLIDMAEEDAGILLRFEEQAAFEIGEKDLNVDFVPVLERVAEVLAETPGQIVIAGHTDDLPIRSERFRSNWDLSTARAVSVVHVMEGTGVEPARMRATGHADTRPLRPNVDAESRARNRRVDVLLMDDDDADPGGGSTDIIGGDSGPDEPVPLDQAVPEG</sequence>
<dbReference type="OrthoDB" id="9815217at2"/>
<feature type="region of interest" description="Disordered" evidence="8">
    <location>
        <begin position="62"/>
        <end position="97"/>
    </location>
</feature>
<protein>
    <submittedName>
        <fullName evidence="11">Flagellar motor protein MotB</fullName>
    </submittedName>
</protein>
<evidence type="ECO:0000259" key="10">
    <source>
        <dbReference type="PROSITE" id="PS51123"/>
    </source>
</evidence>
<evidence type="ECO:0000256" key="5">
    <source>
        <dbReference type="ARBA" id="ARBA00022989"/>
    </source>
</evidence>
<dbReference type="InterPro" id="IPR025713">
    <property type="entry name" value="MotB-like_N_dom"/>
</dbReference>
<dbReference type="PROSITE" id="PS51123">
    <property type="entry name" value="OMPA_2"/>
    <property type="match status" value="1"/>
</dbReference>
<dbReference type="STRING" id="252474.B1A74_03240"/>
<evidence type="ECO:0000256" key="4">
    <source>
        <dbReference type="ARBA" id="ARBA00022692"/>
    </source>
</evidence>
<evidence type="ECO:0000256" key="1">
    <source>
        <dbReference type="ARBA" id="ARBA00004162"/>
    </source>
</evidence>